<evidence type="ECO:0000313" key="3">
    <source>
        <dbReference type="Proteomes" id="UP000515909"/>
    </source>
</evidence>
<dbReference type="GO" id="GO:0003676">
    <property type="term" value="F:nucleic acid binding"/>
    <property type="evidence" value="ECO:0007669"/>
    <property type="project" value="InterPro"/>
</dbReference>
<dbReference type="InterPro" id="IPR050900">
    <property type="entry name" value="Transposase_IS3/IS150/IS904"/>
</dbReference>
<organism evidence="2 3">
    <name type="scientific">Caproicibacter fermentans</name>
    <dbReference type="NCBI Taxonomy" id="2576756"/>
    <lineage>
        <taxon>Bacteria</taxon>
        <taxon>Bacillati</taxon>
        <taxon>Bacillota</taxon>
        <taxon>Clostridia</taxon>
        <taxon>Eubacteriales</taxon>
        <taxon>Acutalibacteraceae</taxon>
        <taxon>Caproicibacter</taxon>
    </lineage>
</organism>
<name>A0A7G8TGG7_9FIRM</name>
<gene>
    <name evidence="2" type="ORF">HCR03_14505</name>
</gene>
<dbReference type="Pfam" id="PF00665">
    <property type="entry name" value="rve"/>
    <property type="match status" value="1"/>
</dbReference>
<feature type="domain" description="Integrase catalytic" evidence="1">
    <location>
        <begin position="73"/>
        <end position="235"/>
    </location>
</feature>
<dbReference type="Gene3D" id="3.30.420.10">
    <property type="entry name" value="Ribonuclease H-like superfamily/Ribonuclease H"/>
    <property type="match status" value="1"/>
</dbReference>
<accession>A0A7G8TGG7</accession>
<protein>
    <submittedName>
        <fullName evidence="2">IS3 family transposase</fullName>
    </submittedName>
</protein>
<dbReference type="InterPro" id="IPR001584">
    <property type="entry name" value="Integrase_cat-core"/>
</dbReference>
<dbReference type="InterPro" id="IPR012337">
    <property type="entry name" value="RNaseH-like_sf"/>
</dbReference>
<evidence type="ECO:0000259" key="1">
    <source>
        <dbReference type="PROSITE" id="PS50994"/>
    </source>
</evidence>
<evidence type="ECO:0000313" key="2">
    <source>
        <dbReference type="EMBL" id="QNK42708.1"/>
    </source>
</evidence>
<reference evidence="2 3" key="1">
    <citation type="submission" date="2020-08" db="EMBL/GenBank/DDBJ databases">
        <title>The isolate Caproiciproducens sp. 7D4C2 produces n-caproate at mildly acidic conditions from hexoses: genome and rBOX comparison with related strains and chain-elongating bacteria.</title>
        <authorList>
            <person name="Esquivel-Elizondo S."/>
            <person name="Bagci C."/>
            <person name="Temovska M."/>
            <person name="Jeon B.S."/>
            <person name="Bessarab I."/>
            <person name="Williams R.B.H."/>
            <person name="Huson D.H."/>
            <person name="Angenent L.T."/>
        </authorList>
    </citation>
    <scope>NUCLEOTIDE SEQUENCE [LARGE SCALE GENOMIC DNA]</scope>
    <source>
        <strain evidence="2 3">7D4C2</strain>
    </source>
</reference>
<dbReference type="Proteomes" id="UP000515909">
    <property type="component" value="Chromosome"/>
</dbReference>
<dbReference type="KEGG" id="cfem:HCR03_14505"/>
<dbReference type="PROSITE" id="PS50994">
    <property type="entry name" value="INTEGRASE"/>
    <property type="match status" value="1"/>
</dbReference>
<dbReference type="PANTHER" id="PTHR46889:SF4">
    <property type="entry name" value="TRANSPOSASE INSO FOR INSERTION SEQUENCE ELEMENT IS911B-RELATED"/>
    <property type="match status" value="1"/>
</dbReference>
<dbReference type="GO" id="GO:0015074">
    <property type="term" value="P:DNA integration"/>
    <property type="evidence" value="ECO:0007669"/>
    <property type="project" value="InterPro"/>
</dbReference>
<dbReference type="SUPFAM" id="SSF53098">
    <property type="entry name" value="Ribonuclease H-like"/>
    <property type="match status" value="1"/>
</dbReference>
<sequence length="241" mass="28393">MLKDSYNQNKGRVGLDKLLDDVRLRFPHCSRNRLYRIQRVHGLYSIRRRKFKATTNSKHHYPVAPNLLHQDFRVEAPNKVWVTDITYIRTEEGWLYLAAVKDLFDRQIVGFATGSRIDTDLCKRALNTAIRRYKPGPGLIHHSDQGVQYASLDYQKLLKRNHMIPSMSRKGTPYDNACAESFFSTIKLEMIYHEHYITREQAQSAIFEYIEIYYNRQRRNAAIGNLPPADLRRRFYQQLAA</sequence>
<dbReference type="EMBL" id="CP060286">
    <property type="protein sequence ID" value="QNK42708.1"/>
    <property type="molecule type" value="Genomic_DNA"/>
</dbReference>
<dbReference type="NCBIfam" id="NF033516">
    <property type="entry name" value="transpos_IS3"/>
    <property type="match status" value="1"/>
</dbReference>
<dbReference type="AlphaFoldDB" id="A0A7G8TGG7"/>
<dbReference type="InterPro" id="IPR036397">
    <property type="entry name" value="RNaseH_sf"/>
</dbReference>
<dbReference type="InterPro" id="IPR048020">
    <property type="entry name" value="Transpos_IS3"/>
</dbReference>
<dbReference type="Pfam" id="PF13333">
    <property type="entry name" value="rve_2"/>
    <property type="match status" value="1"/>
</dbReference>
<proteinExistence type="predicted"/>
<dbReference type="PANTHER" id="PTHR46889">
    <property type="entry name" value="TRANSPOSASE INSF FOR INSERTION SEQUENCE IS3B-RELATED"/>
    <property type="match status" value="1"/>
</dbReference>